<feature type="compositionally biased region" description="Pro residues" evidence="2">
    <location>
        <begin position="7"/>
        <end position="20"/>
    </location>
</feature>
<dbReference type="EMBL" id="CP023700">
    <property type="protein sequence ID" value="QEU83568.1"/>
    <property type="molecule type" value="Genomic_DNA"/>
</dbReference>
<evidence type="ECO:0000256" key="2">
    <source>
        <dbReference type="SAM" id="MobiDB-lite"/>
    </source>
</evidence>
<evidence type="ECO:0000259" key="3">
    <source>
        <dbReference type="PROSITE" id="PS50975"/>
    </source>
</evidence>
<proteinExistence type="predicted"/>
<dbReference type="PROSITE" id="PS50975">
    <property type="entry name" value="ATP_GRASP"/>
    <property type="match status" value="1"/>
</dbReference>
<dbReference type="InterPro" id="IPR011761">
    <property type="entry name" value="ATP-grasp"/>
</dbReference>
<dbReference type="SUPFAM" id="SSF56059">
    <property type="entry name" value="Glutathione synthetase ATP-binding domain-like"/>
    <property type="match status" value="1"/>
</dbReference>
<organism evidence="4 5">
    <name type="scientific">Streptomyces viridosporus T7A</name>
    <dbReference type="NCBI Taxonomy" id="665577"/>
    <lineage>
        <taxon>Bacteria</taxon>
        <taxon>Bacillati</taxon>
        <taxon>Actinomycetota</taxon>
        <taxon>Actinomycetes</taxon>
        <taxon>Kitasatosporales</taxon>
        <taxon>Streptomycetaceae</taxon>
        <taxon>Streptomyces</taxon>
    </lineage>
</organism>
<feature type="region of interest" description="Disordered" evidence="2">
    <location>
        <begin position="1"/>
        <end position="31"/>
    </location>
</feature>
<feature type="domain" description="ATP-grasp" evidence="3">
    <location>
        <begin position="140"/>
        <end position="338"/>
    </location>
</feature>
<accession>A0ABX6A798</accession>
<dbReference type="Gene3D" id="3.30.470.20">
    <property type="entry name" value="ATP-grasp fold, B domain"/>
    <property type="match status" value="1"/>
</dbReference>
<protein>
    <submittedName>
        <fullName evidence="4">ATP-grasp domain-containing protein</fullName>
    </submittedName>
</protein>
<reference evidence="4 5" key="1">
    <citation type="submission" date="2017-09" db="EMBL/GenBank/DDBJ databases">
        <authorList>
            <person name="Lee N."/>
            <person name="Cho B.-K."/>
        </authorList>
    </citation>
    <scope>NUCLEOTIDE SEQUENCE [LARGE SCALE GENOMIC DNA]</scope>
    <source>
        <strain evidence="4 5">ATCC 39115</strain>
    </source>
</reference>
<gene>
    <name evidence="4" type="ORF">CP969_01540</name>
</gene>
<evidence type="ECO:0000256" key="1">
    <source>
        <dbReference type="PROSITE-ProRule" id="PRU00409"/>
    </source>
</evidence>
<evidence type="ECO:0000313" key="4">
    <source>
        <dbReference type="EMBL" id="QEU83568.1"/>
    </source>
</evidence>
<keyword evidence="5" id="KW-1185">Reference proteome</keyword>
<keyword evidence="1" id="KW-0067">ATP-binding</keyword>
<dbReference type="InterPro" id="IPR003806">
    <property type="entry name" value="ATP-grasp_PylC-type"/>
</dbReference>
<evidence type="ECO:0000313" key="5">
    <source>
        <dbReference type="Proteomes" id="UP000327143"/>
    </source>
</evidence>
<name>A0ABX6A798_STRVD</name>
<dbReference type="Pfam" id="PF02655">
    <property type="entry name" value="ATP-grasp_3"/>
    <property type="match status" value="1"/>
</dbReference>
<keyword evidence="1" id="KW-0547">Nucleotide-binding</keyword>
<dbReference type="Proteomes" id="UP000327143">
    <property type="component" value="Chromosome"/>
</dbReference>
<sequence length="476" mass="50977">MTMRPNDPSPVRPWPAPAALPPARESDDPRPVTLEGVAIDEGTAHLERLADEIVFLDRSAFLPASYRPATGLVRHEPVSPLLTAPPPLRPAHRTGRRTVAVAFAPEHGDHARVWTRQHGCPLLAPPADITARASDKIDSMELLAEAGVTVPEHVVIPAERQASAAAHWPDGWDAAVLQRRENNLAGGGTVLVDTPDALLTALDAWVGHTLRLSRLVPGLPLTVSACAGANRTVVSAVSHQLVGLPELTPGWGTHCGNQLLDDSDLPAPLLSHVRDTARAVGDVLRRHGFRGVFGLDLVVDDKTPVVIEINPRFQTVASLAQAAETAAGLLPLLGLHVLACLLPELPPVRAMTRPVPRLGQLVVHARRPGHVTALPRPGHYRLTEEGPLELIEPLDRPGTFDETALPDPLPRQEAGTALVWPHASPGPALPGDELALVQTGHHLCDVSPRPALGPWARSWTERLLTHEIRTTTGDPV</sequence>